<dbReference type="EMBL" id="DVOF01000034">
    <property type="protein sequence ID" value="HIV02163.1"/>
    <property type="molecule type" value="Genomic_DNA"/>
</dbReference>
<keyword evidence="3" id="KW-1133">Transmembrane helix</keyword>
<evidence type="ECO:0000256" key="2">
    <source>
        <dbReference type="PIRSR" id="PIRSR018571-1"/>
    </source>
</evidence>
<keyword evidence="1 3" id="KW-0472">Membrane</keyword>
<dbReference type="GO" id="GO:0006508">
    <property type="term" value="P:proteolysis"/>
    <property type="evidence" value="ECO:0007669"/>
    <property type="project" value="UniProtKB-KW"/>
</dbReference>
<dbReference type="EC" id="3.4.23.-" evidence="1"/>
<keyword evidence="1" id="KW-0064">Aspartyl protease</keyword>
<comment type="caution">
    <text evidence="4">The sequence shown here is derived from an EMBL/GenBank/DDBJ whole genome shotgun (WGS) entry which is preliminary data.</text>
</comment>
<dbReference type="AlphaFoldDB" id="A0A9D1NGP4"/>
<dbReference type="InterPro" id="IPR005081">
    <property type="entry name" value="SpoIIGA"/>
</dbReference>
<feature type="transmembrane region" description="Helical" evidence="3">
    <location>
        <begin position="60"/>
        <end position="78"/>
    </location>
</feature>
<dbReference type="GO" id="GO:0005886">
    <property type="term" value="C:plasma membrane"/>
    <property type="evidence" value="ECO:0007669"/>
    <property type="project" value="UniProtKB-SubCell"/>
</dbReference>
<dbReference type="PIRSF" id="PIRSF018571">
    <property type="entry name" value="SpoIIGA"/>
    <property type="match status" value="1"/>
</dbReference>
<keyword evidence="1" id="KW-0645">Protease</keyword>
<feature type="transmembrane region" description="Helical" evidence="3">
    <location>
        <begin position="124"/>
        <end position="146"/>
    </location>
</feature>
<sequence length="299" mass="33084">MRPTVYLDILFLTNFIADFFLLCLTRKICKNKARTWRLLIGAAVGSLYSVFMFFPDIPLLYSAVCKLLASGAIVLVSFRAGRVREFFSLLGMFYLSSFALAGTAFALFYFTSLGPKVGAAVSNGVFYIGVNPLILLGAAALYYAFLHVAERLYTKRLAHGANMHRLTVAYGTKSVQMHALLDTANSVSDPVTNLPVIVCTIESVKPLFKGEDFYTRLCDVEKTDSDKIKVELVCDTPFRLVPYRALGTCGDVMLAFLPSRLDVDGRPYERGALIGLCAKPLSQSPRYDALIHPRVMVNL</sequence>
<dbReference type="GO" id="GO:0030436">
    <property type="term" value="P:asexual sporulation"/>
    <property type="evidence" value="ECO:0007669"/>
    <property type="project" value="InterPro"/>
</dbReference>
<keyword evidence="3" id="KW-0812">Transmembrane</keyword>
<reference evidence="4" key="1">
    <citation type="submission" date="2020-10" db="EMBL/GenBank/DDBJ databases">
        <authorList>
            <person name="Gilroy R."/>
        </authorList>
    </citation>
    <scope>NUCLEOTIDE SEQUENCE</scope>
    <source>
        <strain evidence="4">4920</strain>
    </source>
</reference>
<keyword evidence="1" id="KW-0749">Sporulation</keyword>
<dbReference type="GO" id="GO:0004190">
    <property type="term" value="F:aspartic-type endopeptidase activity"/>
    <property type="evidence" value="ECO:0007669"/>
    <property type="project" value="UniProtKB-KW"/>
</dbReference>
<feature type="active site" evidence="2">
    <location>
        <position position="182"/>
    </location>
</feature>
<reference evidence="4" key="2">
    <citation type="journal article" date="2021" name="PeerJ">
        <title>Extensive microbial diversity within the chicken gut microbiome revealed by metagenomics and culture.</title>
        <authorList>
            <person name="Gilroy R."/>
            <person name="Ravi A."/>
            <person name="Getino M."/>
            <person name="Pursley I."/>
            <person name="Horton D.L."/>
            <person name="Alikhan N.F."/>
            <person name="Baker D."/>
            <person name="Gharbi K."/>
            <person name="Hall N."/>
            <person name="Watson M."/>
            <person name="Adriaenssens E.M."/>
            <person name="Foster-Nyarko E."/>
            <person name="Jarju S."/>
            <person name="Secka A."/>
            <person name="Antonio M."/>
            <person name="Oren A."/>
            <person name="Chaudhuri R.R."/>
            <person name="La Ragione R."/>
            <person name="Hildebrand F."/>
            <person name="Pallen M.J."/>
        </authorList>
    </citation>
    <scope>NUCLEOTIDE SEQUENCE</scope>
    <source>
        <strain evidence="4">4920</strain>
    </source>
</reference>
<comment type="subcellular location">
    <subcellularLocation>
        <location evidence="1">Cell membrane</location>
    </subcellularLocation>
</comment>
<keyword evidence="1" id="KW-0378">Hydrolase</keyword>
<feature type="transmembrane region" description="Helical" evidence="3">
    <location>
        <begin position="90"/>
        <end position="112"/>
    </location>
</feature>
<keyword evidence="1" id="KW-1003">Cell membrane</keyword>
<feature type="transmembrane region" description="Helical" evidence="3">
    <location>
        <begin position="6"/>
        <end position="24"/>
    </location>
</feature>
<accession>A0A9D1NGP4</accession>
<feature type="transmembrane region" description="Helical" evidence="3">
    <location>
        <begin position="36"/>
        <end position="54"/>
    </location>
</feature>
<proteinExistence type="inferred from homology"/>
<dbReference type="GO" id="GO:0030435">
    <property type="term" value="P:sporulation resulting in formation of a cellular spore"/>
    <property type="evidence" value="ECO:0007669"/>
    <property type="project" value="UniProtKB-KW"/>
</dbReference>
<evidence type="ECO:0000256" key="1">
    <source>
        <dbReference type="PIRNR" id="PIRNR018571"/>
    </source>
</evidence>
<dbReference type="Pfam" id="PF03419">
    <property type="entry name" value="Peptidase_U4"/>
    <property type="match status" value="1"/>
</dbReference>
<organism evidence="4 5">
    <name type="scientific">Candidatus Aphodoplasma excrementigallinarum</name>
    <dbReference type="NCBI Taxonomy" id="2840673"/>
    <lineage>
        <taxon>Bacteria</taxon>
        <taxon>Bacillati</taxon>
        <taxon>Bacillota</taxon>
        <taxon>Clostridia</taxon>
        <taxon>Eubacteriales</taxon>
        <taxon>Candidatus Aphodoplasma</taxon>
    </lineage>
</organism>
<evidence type="ECO:0000313" key="4">
    <source>
        <dbReference type="EMBL" id="HIV02163.1"/>
    </source>
</evidence>
<protein>
    <recommendedName>
        <fullName evidence="1">Sporulation sigma-E factor-processing peptidase</fullName>
        <ecNumber evidence="1">3.4.23.-</ecNumber>
    </recommendedName>
    <alternativeName>
        <fullName evidence="1">Membrane-associated aspartic protease</fullName>
    </alternativeName>
    <alternativeName>
        <fullName evidence="1">Stage II sporulation protein GA</fullName>
    </alternativeName>
</protein>
<comment type="function">
    <text evidence="1">Probable aspartic protease that is responsible for the proteolytic cleavage of the RNA polymerase sigma E factor (SigE/spoIIGB) to yield the active peptide in the mother cell during sporulation. Responds to a signal from the forespore that is triggered by the extracellular signal protein SpoIIR.</text>
</comment>
<gene>
    <name evidence="4" type="ORF">IAC74_01210</name>
</gene>
<dbReference type="Proteomes" id="UP000886743">
    <property type="component" value="Unassembled WGS sequence"/>
</dbReference>
<name>A0A9D1NGP4_9FIRM</name>
<evidence type="ECO:0000313" key="5">
    <source>
        <dbReference type="Proteomes" id="UP000886743"/>
    </source>
</evidence>
<evidence type="ECO:0000256" key="3">
    <source>
        <dbReference type="SAM" id="Phobius"/>
    </source>
</evidence>
<comment type="similarity">
    <text evidence="1">Belongs to the peptidase U4 family.</text>
</comment>